<name>A0A927BAT3_9BACT</name>
<dbReference type="AlphaFoldDB" id="A0A927BAT3"/>
<dbReference type="RefSeq" id="WP_191003543.1">
    <property type="nucleotide sequence ID" value="NZ_JACXAD010000002.1"/>
</dbReference>
<keyword evidence="1" id="KW-0812">Transmembrane</keyword>
<evidence type="ECO:0000313" key="2">
    <source>
        <dbReference type="EMBL" id="MBD2766713.1"/>
    </source>
</evidence>
<gene>
    <name evidence="2" type="ORF">IC235_02265</name>
</gene>
<sequence length="231" mass="24513">MKNAITSTALTTWRATVTLGLLAFCLHLGVLTVEAGWPTLEASDWLTKQVGSAFFGGMHLQQELFGGLVLLLAMGASRWSVDGWFRNRLRTWLPGVRQRLFSKTTLAASVAVLAAVLLAGPVVSGGLSGHLHSDLSIEPGKQFLLGGGQRGAFKVVAKNKGKVAVEIKERPRAGGIFGKATLQPGQRGVIRFAAGSTAVLLNSSSTLANLDLTVTGDTGALRMNYEPMDER</sequence>
<comment type="caution">
    <text evidence="2">The sequence shown here is derived from an EMBL/GenBank/DDBJ whole genome shotgun (WGS) entry which is preliminary data.</text>
</comment>
<feature type="transmembrane region" description="Helical" evidence="1">
    <location>
        <begin position="64"/>
        <end position="85"/>
    </location>
</feature>
<proteinExistence type="predicted"/>
<keyword evidence="1" id="KW-1133">Transmembrane helix</keyword>
<reference evidence="2" key="1">
    <citation type="submission" date="2020-09" db="EMBL/GenBank/DDBJ databases">
        <authorList>
            <person name="Kim M.K."/>
        </authorList>
    </citation>
    <scope>NUCLEOTIDE SEQUENCE</scope>
    <source>
        <strain evidence="2">BT664</strain>
    </source>
</reference>
<dbReference type="Proteomes" id="UP000612233">
    <property type="component" value="Unassembled WGS sequence"/>
</dbReference>
<accession>A0A927BAT3</accession>
<feature type="transmembrane region" description="Helical" evidence="1">
    <location>
        <begin position="106"/>
        <end position="127"/>
    </location>
</feature>
<organism evidence="2 3">
    <name type="scientific">Hymenobacter montanus</name>
    <dbReference type="NCBI Taxonomy" id="2771359"/>
    <lineage>
        <taxon>Bacteria</taxon>
        <taxon>Pseudomonadati</taxon>
        <taxon>Bacteroidota</taxon>
        <taxon>Cytophagia</taxon>
        <taxon>Cytophagales</taxon>
        <taxon>Hymenobacteraceae</taxon>
        <taxon>Hymenobacter</taxon>
    </lineage>
</organism>
<evidence type="ECO:0000313" key="3">
    <source>
        <dbReference type="Proteomes" id="UP000612233"/>
    </source>
</evidence>
<keyword evidence="3" id="KW-1185">Reference proteome</keyword>
<evidence type="ECO:0000256" key="1">
    <source>
        <dbReference type="SAM" id="Phobius"/>
    </source>
</evidence>
<keyword evidence="1" id="KW-0472">Membrane</keyword>
<dbReference type="EMBL" id="JACXAD010000002">
    <property type="protein sequence ID" value="MBD2766713.1"/>
    <property type="molecule type" value="Genomic_DNA"/>
</dbReference>
<protein>
    <submittedName>
        <fullName evidence="2">Uncharacterized protein</fullName>
    </submittedName>
</protein>